<gene>
    <name evidence="1" type="ORF">PAC_17779</name>
</gene>
<proteinExistence type="predicted"/>
<dbReference type="Proteomes" id="UP000184330">
    <property type="component" value="Unassembled WGS sequence"/>
</dbReference>
<sequence length="213" mass="23177">MASKSLPPITVGKDEYAERIAHVIADAFAGDALNRAAVLSLDSLPNDAEIPRERRIKHFLPSIKTRVGLGAHLVEAGDWAAVALWVPPDVKLPPPDLSTLPAPLVEYKQKYTAAKKRHLGDRSHWYLNLLGRHPERQEPGAIRALFDPCLLQARKAGLPAWVEATNAHARDVYVHFGFKVVEVVVIGKGSIDANGNFVSGGRGVTTYGMLAEP</sequence>
<dbReference type="InterPro" id="IPR052523">
    <property type="entry name" value="Trichothecene_AcTrans"/>
</dbReference>
<dbReference type="EMBL" id="FJOG01000048">
    <property type="protein sequence ID" value="CZR67880.1"/>
    <property type="molecule type" value="Genomic_DNA"/>
</dbReference>
<accession>A0A1L7XS76</accession>
<dbReference type="SUPFAM" id="SSF55729">
    <property type="entry name" value="Acyl-CoA N-acyltransferases (Nat)"/>
    <property type="match status" value="1"/>
</dbReference>
<reference evidence="1 2" key="1">
    <citation type="submission" date="2016-03" db="EMBL/GenBank/DDBJ databases">
        <authorList>
            <person name="Ploux O."/>
        </authorList>
    </citation>
    <scope>NUCLEOTIDE SEQUENCE [LARGE SCALE GENOMIC DNA]</scope>
    <source>
        <strain evidence="1 2">UAMH 11012</strain>
    </source>
</reference>
<dbReference type="Gene3D" id="3.40.630.30">
    <property type="match status" value="1"/>
</dbReference>
<dbReference type="OrthoDB" id="410198at2759"/>
<name>A0A1L7XS76_9HELO</name>
<dbReference type="AlphaFoldDB" id="A0A1L7XS76"/>
<protein>
    <recommendedName>
        <fullName evidence="3">N-acetyltransferase domain-containing protein</fullName>
    </recommendedName>
</protein>
<evidence type="ECO:0000313" key="1">
    <source>
        <dbReference type="EMBL" id="CZR67880.1"/>
    </source>
</evidence>
<evidence type="ECO:0000313" key="2">
    <source>
        <dbReference type="Proteomes" id="UP000184330"/>
    </source>
</evidence>
<evidence type="ECO:0008006" key="3">
    <source>
        <dbReference type="Google" id="ProtNLM"/>
    </source>
</evidence>
<dbReference type="PANTHER" id="PTHR42791:SF1">
    <property type="entry name" value="N-ACETYLTRANSFERASE DOMAIN-CONTAINING PROTEIN"/>
    <property type="match status" value="1"/>
</dbReference>
<dbReference type="PANTHER" id="PTHR42791">
    <property type="entry name" value="GNAT FAMILY ACETYLTRANSFERASE"/>
    <property type="match status" value="1"/>
</dbReference>
<keyword evidence="2" id="KW-1185">Reference proteome</keyword>
<dbReference type="InterPro" id="IPR016181">
    <property type="entry name" value="Acyl_CoA_acyltransferase"/>
</dbReference>
<organism evidence="1 2">
    <name type="scientific">Phialocephala subalpina</name>
    <dbReference type="NCBI Taxonomy" id="576137"/>
    <lineage>
        <taxon>Eukaryota</taxon>
        <taxon>Fungi</taxon>
        <taxon>Dikarya</taxon>
        <taxon>Ascomycota</taxon>
        <taxon>Pezizomycotina</taxon>
        <taxon>Leotiomycetes</taxon>
        <taxon>Helotiales</taxon>
        <taxon>Mollisiaceae</taxon>
        <taxon>Phialocephala</taxon>
        <taxon>Phialocephala fortinii species complex</taxon>
    </lineage>
</organism>
<dbReference type="STRING" id="576137.A0A1L7XS76"/>